<dbReference type="GO" id="GO:0006508">
    <property type="term" value="P:proteolysis"/>
    <property type="evidence" value="ECO:0007669"/>
    <property type="project" value="InterPro"/>
</dbReference>
<accession>A0A9W6U8X0</accession>
<evidence type="ECO:0000256" key="1">
    <source>
        <dbReference type="ARBA" id="ARBA00023026"/>
    </source>
</evidence>
<dbReference type="Pfam" id="PF00089">
    <property type="entry name" value="Trypsin"/>
    <property type="match status" value="1"/>
</dbReference>
<dbReference type="SUPFAM" id="SSF50494">
    <property type="entry name" value="Trypsin-like serine proteases"/>
    <property type="match status" value="1"/>
</dbReference>
<evidence type="ECO:0000313" key="3">
    <source>
        <dbReference type="EMBL" id="GMF27397.1"/>
    </source>
</evidence>
<dbReference type="Proteomes" id="UP001165083">
    <property type="component" value="Unassembled WGS sequence"/>
</dbReference>
<dbReference type="GO" id="GO:0004252">
    <property type="term" value="F:serine-type endopeptidase activity"/>
    <property type="evidence" value="ECO:0007669"/>
    <property type="project" value="InterPro"/>
</dbReference>
<feature type="domain" description="Peptidase S1" evidence="2">
    <location>
        <begin position="11"/>
        <end position="75"/>
    </location>
</feature>
<dbReference type="AlphaFoldDB" id="A0A9W6U8X0"/>
<gene>
    <name evidence="3" type="ORF">Plil01_001145600</name>
</gene>
<dbReference type="Gene3D" id="2.40.10.10">
    <property type="entry name" value="Trypsin-like serine proteases"/>
    <property type="match status" value="1"/>
</dbReference>
<dbReference type="EMBL" id="BSXW01000660">
    <property type="protein sequence ID" value="GMF27397.1"/>
    <property type="molecule type" value="Genomic_DNA"/>
</dbReference>
<dbReference type="InterPro" id="IPR043504">
    <property type="entry name" value="Peptidase_S1_PA_chymotrypsin"/>
</dbReference>
<evidence type="ECO:0000259" key="2">
    <source>
        <dbReference type="Pfam" id="PF00089"/>
    </source>
</evidence>
<keyword evidence="4" id="KW-1185">Reference proteome</keyword>
<dbReference type="OrthoDB" id="10051896at2759"/>
<name>A0A9W6U8X0_9STRA</name>
<proteinExistence type="predicted"/>
<comment type="caution">
    <text evidence="3">The sequence shown here is derived from an EMBL/GenBank/DDBJ whole genome shotgun (WGS) entry which is preliminary data.</text>
</comment>
<organism evidence="3 4">
    <name type="scientific">Phytophthora lilii</name>
    <dbReference type="NCBI Taxonomy" id="2077276"/>
    <lineage>
        <taxon>Eukaryota</taxon>
        <taxon>Sar</taxon>
        <taxon>Stramenopiles</taxon>
        <taxon>Oomycota</taxon>
        <taxon>Peronosporomycetes</taxon>
        <taxon>Peronosporales</taxon>
        <taxon>Peronosporaceae</taxon>
        <taxon>Phytophthora</taxon>
    </lineage>
</organism>
<dbReference type="InterPro" id="IPR009003">
    <property type="entry name" value="Peptidase_S1_PA"/>
</dbReference>
<dbReference type="InterPro" id="IPR001254">
    <property type="entry name" value="Trypsin_dom"/>
</dbReference>
<protein>
    <submittedName>
        <fullName evidence="3">Unnamed protein product</fullName>
    </submittedName>
</protein>
<reference evidence="3" key="1">
    <citation type="submission" date="2023-04" db="EMBL/GenBank/DDBJ databases">
        <title>Phytophthora lilii NBRC 32176.</title>
        <authorList>
            <person name="Ichikawa N."/>
            <person name="Sato H."/>
            <person name="Tonouchi N."/>
        </authorList>
    </citation>
    <scope>NUCLEOTIDE SEQUENCE</scope>
    <source>
        <strain evidence="3">NBRC 32176</strain>
    </source>
</reference>
<sequence>MYASIGSPTNEDKAVKGSELIRVTDIFIHPRNTEDTFDYDVGLVKLEKPSTKKLVLLCAADGSDNKPGTMGTVLG</sequence>
<keyword evidence="1" id="KW-0843">Virulence</keyword>
<evidence type="ECO:0000313" key="4">
    <source>
        <dbReference type="Proteomes" id="UP001165083"/>
    </source>
</evidence>